<evidence type="ECO:0000313" key="3">
    <source>
        <dbReference type="Proteomes" id="UP000541444"/>
    </source>
</evidence>
<feature type="region of interest" description="Disordered" evidence="1">
    <location>
        <begin position="55"/>
        <end position="89"/>
    </location>
</feature>
<evidence type="ECO:0000256" key="1">
    <source>
        <dbReference type="SAM" id="MobiDB-lite"/>
    </source>
</evidence>
<comment type="caution">
    <text evidence="2">The sequence shown here is derived from an EMBL/GenBank/DDBJ whole genome shotgun (WGS) entry which is preliminary data.</text>
</comment>
<protein>
    <submittedName>
        <fullName evidence="2">Uncharacterized protein</fullName>
    </submittedName>
</protein>
<feature type="compositionally biased region" description="Polar residues" evidence="1">
    <location>
        <begin position="62"/>
        <end position="75"/>
    </location>
</feature>
<dbReference type="AlphaFoldDB" id="A0A7J7MC12"/>
<reference evidence="2 3" key="1">
    <citation type="journal article" date="2020" name="IScience">
        <title>Genome Sequencing of the Endangered Kingdonia uniflora (Circaeasteraceae, Ranunculales) Reveals Potential Mechanisms of Evolutionary Specialization.</title>
        <authorList>
            <person name="Sun Y."/>
            <person name="Deng T."/>
            <person name="Zhang A."/>
            <person name="Moore M.J."/>
            <person name="Landis J.B."/>
            <person name="Lin N."/>
            <person name="Zhang H."/>
            <person name="Zhang X."/>
            <person name="Huang J."/>
            <person name="Zhang X."/>
            <person name="Sun H."/>
            <person name="Wang H."/>
        </authorList>
    </citation>
    <scope>NUCLEOTIDE SEQUENCE [LARGE SCALE GENOMIC DNA]</scope>
    <source>
        <strain evidence="2">TB1705</strain>
        <tissue evidence="2">Leaf</tissue>
    </source>
</reference>
<keyword evidence="3" id="KW-1185">Reference proteome</keyword>
<accession>A0A7J7MC12</accession>
<gene>
    <name evidence="2" type="ORF">GIB67_038040</name>
</gene>
<dbReference type="Proteomes" id="UP000541444">
    <property type="component" value="Unassembled WGS sequence"/>
</dbReference>
<name>A0A7J7MC12_9MAGN</name>
<sequence>MRRLTLAENAGEAQRINEFTDENATLRGHLGSADDQLYALDLHLRRGCEVRVVPLPLGGGTRTRQPGSGPQTRGGDTSRRVQGARDDFE</sequence>
<dbReference type="EMBL" id="JACGCM010001633">
    <property type="protein sequence ID" value="KAF6152417.1"/>
    <property type="molecule type" value="Genomic_DNA"/>
</dbReference>
<feature type="compositionally biased region" description="Basic and acidic residues" evidence="1">
    <location>
        <begin position="76"/>
        <end position="89"/>
    </location>
</feature>
<evidence type="ECO:0000313" key="2">
    <source>
        <dbReference type="EMBL" id="KAF6152417.1"/>
    </source>
</evidence>
<organism evidence="2 3">
    <name type="scientific">Kingdonia uniflora</name>
    <dbReference type="NCBI Taxonomy" id="39325"/>
    <lineage>
        <taxon>Eukaryota</taxon>
        <taxon>Viridiplantae</taxon>
        <taxon>Streptophyta</taxon>
        <taxon>Embryophyta</taxon>
        <taxon>Tracheophyta</taxon>
        <taxon>Spermatophyta</taxon>
        <taxon>Magnoliopsida</taxon>
        <taxon>Ranunculales</taxon>
        <taxon>Circaeasteraceae</taxon>
        <taxon>Kingdonia</taxon>
    </lineage>
</organism>
<proteinExistence type="predicted"/>